<dbReference type="Gramene" id="Pp3c16_21700V3.2">
    <property type="protein sequence ID" value="PAC:32984957.CDS.1"/>
    <property type="gene ID" value="Pp3c16_21700"/>
</dbReference>
<proteinExistence type="predicted"/>
<accession>A0A7I3ZWC7</accession>
<name>A0A7I3ZWC7_PHYPA</name>
<dbReference type="EnsemblPlants" id="Pp3c16_21700V3.2">
    <property type="protein sequence ID" value="PAC:32984957.CDS.1"/>
    <property type="gene ID" value="Pp3c16_21700"/>
</dbReference>
<keyword evidence="2" id="KW-1185">Reference proteome</keyword>
<protein>
    <submittedName>
        <fullName evidence="1">Uncharacterized protein</fullName>
    </submittedName>
</protein>
<reference evidence="1 2" key="2">
    <citation type="journal article" date="2018" name="Plant J.">
        <title>The Physcomitrella patens chromosome-scale assembly reveals moss genome structure and evolution.</title>
        <authorList>
            <person name="Lang D."/>
            <person name="Ullrich K.K."/>
            <person name="Murat F."/>
            <person name="Fuchs J."/>
            <person name="Jenkins J."/>
            <person name="Haas F.B."/>
            <person name="Piednoel M."/>
            <person name="Gundlach H."/>
            <person name="Van Bel M."/>
            <person name="Meyberg R."/>
            <person name="Vives C."/>
            <person name="Morata J."/>
            <person name="Symeonidi A."/>
            <person name="Hiss M."/>
            <person name="Muchero W."/>
            <person name="Kamisugi Y."/>
            <person name="Saleh O."/>
            <person name="Blanc G."/>
            <person name="Decker E.L."/>
            <person name="van Gessel N."/>
            <person name="Grimwood J."/>
            <person name="Hayes R.D."/>
            <person name="Graham S.W."/>
            <person name="Gunter L.E."/>
            <person name="McDaniel S.F."/>
            <person name="Hoernstein S.N.W."/>
            <person name="Larsson A."/>
            <person name="Li F.W."/>
            <person name="Perroud P.F."/>
            <person name="Phillips J."/>
            <person name="Ranjan P."/>
            <person name="Rokshar D.S."/>
            <person name="Rothfels C.J."/>
            <person name="Schneider L."/>
            <person name="Shu S."/>
            <person name="Stevenson D.W."/>
            <person name="Thummler F."/>
            <person name="Tillich M."/>
            <person name="Villarreal Aguilar J.C."/>
            <person name="Widiez T."/>
            <person name="Wong G.K."/>
            <person name="Wymore A."/>
            <person name="Zhang Y."/>
            <person name="Zimmer A.D."/>
            <person name="Quatrano R.S."/>
            <person name="Mayer K.F.X."/>
            <person name="Goodstein D."/>
            <person name="Casacuberta J.M."/>
            <person name="Vandepoele K."/>
            <person name="Reski R."/>
            <person name="Cuming A.C."/>
            <person name="Tuskan G.A."/>
            <person name="Maumus F."/>
            <person name="Salse J."/>
            <person name="Schmutz J."/>
            <person name="Rensing S.A."/>
        </authorList>
    </citation>
    <scope>NUCLEOTIDE SEQUENCE [LARGE SCALE GENOMIC DNA]</scope>
    <source>
        <strain evidence="1 2">cv. Gransden 2004</strain>
    </source>
</reference>
<evidence type="ECO:0000313" key="2">
    <source>
        <dbReference type="Proteomes" id="UP000006727"/>
    </source>
</evidence>
<reference evidence="1" key="3">
    <citation type="submission" date="2020-12" db="UniProtKB">
        <authorList>
            <consortium name="EnsemblPlants"/>
        </authorList>
    </citation>
    <scope>IDENTIFICATION</scope>
</reference>
<sequence>MCHCKCCVENLCVPYDCVLPSLVLLWCLLFVVAVSENTGCNSHVTEVLLNSTFFVDQPIRVSITPV</sequence>
<dbReference type="AlphaFoldDB" id="A0A7I3ZWC7"/>
<evidence type="ECO:0000313" key="1">
    <source>
        <dbReference type="EnsemblPlants" id="PAC:32984957.CDS.1"/>
    </source>
</evidence>
<dbReference type="Proteomes" id="UP000006727">
    <property type="component" value="Chromosome 16"/>
</dbReference>
<reference evidence="1 2" key="1">
    <citation type="journal article" date="2008" name="Science">
        <title>The Physcomitrella genome reveals evolutionary insights into the conquest of land by plants.</title>
        <authorList>
            <person name="Rensing S."/>
            <person name="Lang D."/>
            <person name="Zimmer A."/>
            <person name="Terry A."/>
            <person name="Salamov A."/>
            <person name="Shapiro H."/>
            <person name="Nishiyama T."/>
            <person name="Perroud P.-F."/>
            <person name="Lindquist E."/>
            <person name="Kamisugi Y."/>
            <person name="Tanahashi T."/>
            <person name="Sakakibara K."/>
            <person name="Fujita T."/>
            <person name="Oishi K."/>
            <person name="Shin-I T."/>
            <person name="Kuroki Y."/>
            <person name="Toyoda A."/>
            <person name="Suzuki Y."/>
            <person name="Hashimoto A."/>
            <person name="Yamaguchi K."/>
            <person name="Sugano A."/>
            <person name="Kohara Y."/>
            <person name="Fujiyama A."/>
            <person name="Anterola A."/>
            <person name="Aoki S."/>
            <person name="Ashton N."/>
            <person name="Barbazuk W.B."/>
            <person name="Barker E."/>
            <person name="Bennetzen J."/>
            <person name="Bezanilla M."/>
            <person name="Blankenship R."/>
            <person name="Cho S.H."/>
            <person name="Dutcher S."/>
            <person name="Estelle M."/>
            <person name="Fawcett J.A."/>
            <person name="Gundlach H."/>
            <person name="Hanada K."/>
            <person name="Heyl A."/>
            <person name="Hicks K.A."/>
            <person name="Hugh J."/>
            <person name="Lohr M."/>
            <person name="Mayer K."/>
            <person name="Melkozernov A."/>
            <person name="Murata T."/>
            <person name="Nelson D."/>
            <person name="Pils B."/>
            <person name="Prigge M."/>
            <person name="Reiss B."/>
            <person name="Renner T."/>
            <person name="Rombauts S."/>
            <person name="Rushton P."/>
            <person name="Sanderfoot A."/>
            <person name="Schween G."/>
            <person name="Shiu S.-H."/>
            <person name="Stueber K."/>
            <person name="Theodoulou F.L."/>
            <person name="Tu H."/>
            <person name="Van de Peer Y."/>
            <person name="Verrier P.J."/>
            <person name="Waters E."/>
            <person name="Wood A."/>
            <person name="Yang L."/>
            <person name="Cove D."/>
            <person name="Cuming A."/>
            <person name="Hasebe M."/>
            <person name="Lucas S."/>
            <person name="Mishler D.B."/>
            <person name="Reski R."/>
            <person name="Grigoriev I."/>
            <person name="Quatrano R.S."/>
            <person name="Boore J.L."/>
        </authorList>
    </citation>
    <scope>NUCLEOTIDE SEQUENCE [LARGE SCALE GENOMIC DNA]</scope>
    <source>
        <strain evidence="1 2">cv. Gransden 2004</strain>
    </source>
</reference>
<organism evidence="1 2">
    <name type="scientific">Physcomitrium patens</name>
    <name type="common">Spreading-leaved earth moss</name>
    <name type="synonym">Physcomitrella patens</name>
    <dbReference type="NCBI Taxonomy" id="3218"/>
    <lineage>
        <taxon>Eukaryota</taxon>
        <taxon>Viridiplantae</taxon>
        <taxon>Streptophyta</taxon>
        <taxon>Embryophyta</taxon>
        <taxon>Bryophyta</taxon>
        <taxon>Bryophytina</taxon>
        <taxon>Bryopsida</taxon>
        <taxon>Funariidae</taxon>
        <taxon>Funariales</taxon>
        <taxon>Funariaceae</taxon>
        <taxon>Physcomitrium</taxon>
    </lineage>
</organism>
<dbReference type="EMBL" id="ABEU02000016">
    <property type="status" value="NOT_ANNOTATED_CDS"/>
    <property type="molecule type" value="Genomic_DNA"/>
</dbReference>